<dbReference type="Proteomes" id="UP000003688">
    <property type="component" value="Unassembled WGS sequence"/>
</dbReference>
<evidence type="ECO:0000256" key="6">
    <source>
        <dbReference type="ARBA" id="ARBA00023315"/>
    </source>
</evidence>
<keyword evidence="8" id="KW-1185">Reference proteome</keyword>
<sequence length="348" mass="39053">MPRPESQPGLIHRWHLERLGHPSTKTKPPLPRRLLRSCMDGLATALDASFFNGLNCLPHKHAFSLSMAAGVAQRLGAASRSMTNMRFVLGMEGRSTHDWKRLWAEHQRHVGTTAIESIHFGSMDREELLDRVRLEGEDHLRAALNQGRGVMLFLNHVGNVGCIPAALGPRGYDLSITGNAMPRPYLEKKVTKLYEHGGVKRILVGEQLPFKAARIFKRNGIFATFMDYTVVEKLNYWLPFGNAELNTNIGPAILALRNNATILYATCRRLPHRGHCLTIHRPDAFAPTGDTIPDALTVTTSTIDFIARELQLRPEQWWPWDCAQLRPKPNVQAAQDIFVNASVVSQTH</sequence>
<dbReference type="GO" id="GO:0016746">
    <property type="term" value="F:acyltransferase activity"/>
    <property type="evidence" value="ECO:0007669"/>
    <property type="project" value="UniProtKB-KW"/>
</dbReference>
<dbReference type="GO" id="GO:0009247">
    <property type="term" value="P:glycolipid biosynthetic process"/>
    <property type="evidence" value="ECO:0007669"/>
    <property type="project" value="UniProtKB-ARBA"/>
</dbReference>
<comment type="caution">
    <text evidence="7">The sequence shown here is derived from an EMBL/GenBank/DDBJ whole genome shotgun (WGS) entry which is preliminary data.</text>
</comment>
<keyword evidence="4 7" id="KW-0808">Transferase</keyword>
<evidence type="ECO:0000313" key="8">
    <source>
        <dbReference type="Proteomes" id="UP000003688"/>
    </source>
</evidence>
<dbReference type="EMBL" id="ABOX02000012">
    <property type="protein sequence ID" value="EEF61025.1"/>
    <property type="molecule type" value="Genomic_DNA"/>
</dbReference>
<keyword evidence="5" id="KW-0472">Membrane</keyword>
<evidence type="ECO:0000256" key="4">
    <source>
        <dbReference type="ARBA" id="ARBA00022679"/>
    </source>
</evidence>
<dbReference type="OrthoDB" id="9803456at2"/>
<dbReference type="PANTHER" id="PTHR30606">
    <property type="entry name" value="LIPID A BIOSYNTHESIS LAUROYL ACYLTRANSFERASE"/>
    <property type="match status" value="1"/>
</dbReference>
<keyword evidence="3" id="KW-0997">Cell inner membrane</keyword>
<dbReference type="GO" id="GO:0005886">
    <property type="term" value="C:plasma membrane"/>
    <property type="evidence" value="ECO:0007669"/>
    <property type="project" value="UniProtKB-SubCell"/>
</dbReference>
<evidence type="ECO:0000256" key="2">
    <source>
        <dbReference type="ARBA" id="ARBA00022475"/>
    </source>
</evidence>
<gene>
    <name evidence="7" type="ORF">Cflav_PD3742</name>
</gene>
<evidence type="ECO:0000313" key="7">
    <source>
        <dbReference type="EMBL" id="EEF61025.1"/>
    </source>
</evidence>
<comment type="subcellular location">
    <subcellularLocation>
        <location evidence="1">Cell inner membrane</location>
    </subcellularLocation>
</comment>
<name>B9XGH4_PEDPL</name>
<evidence type="ECO:0000256" key="3">
    <source>
        <dbReference type="ARBA" id="ARBA00022519"/>
    </source>
</evidence>
<dbReference type="AlphaFoldDB" id="B9XGH4"/>
<dbReference type="Pfam" id="PF03279">
    <property type="entry name" value="Lip_A_acyltrans"/>
    <property type="match status" value="1"/>
</dbReference>
<dbReference type="PANTHER" id="PTHR30606:SF10">
    <property type="entry name" value="PHOSPHATIDYLINOSITOL MANNOSIDE ACYLTRANSFERASE"/>
    <property type="match status" value="1"/>
</dbReference>
<keyword evidence="2" id="KW-1003">Cell membrane</keyword>
<proteinExistence type="predicted"/>
<dbReference type="InterPro" id="IPR004960">
    <property type="entry name" value="LipA_acyltrans"/>
</dbReference>
<organism evidence="7 8">
    <name type="scientific">Pedosphaera parvula (strain Ellin514)</name>
    <dbReference type="NCBI Taxonomy" id="320771"/>
    <lineage>
        <taxon>Bacteria</taxon>
        <taxon>Pseudomonadati</taxon>
        <taxon>Verrucomicrobiota</taxon>
        <taxon>Pedosphaerae</taxon>
        <taxon>Pedosphaerales</taxon>
        <taxon>Pedosphaeraceae</taxon>
        <taxon>Pedosphaera</taxon>
    </lineage>
</organism>
<reference evidence="7 8" key="1">
    <citation type="journal article" date="2011" name="J. Bacteriol.">
        <title>Genome sequence of 'Pedosphaera parvula' Ellin514, an aerobic Verrucomicrobial isolate from pasture soil.</title>
        <authorList>
            <person name="Kant R."/>
            <person name="van Passel M.W."/>
            <person name="Sangwan P."/>
            <person name="Palva A."/>
            <person name="Lucas S."/>
            <person name="Copeland A."/>
            <person name="Lapidus A."/>
            <person name="Glavina Del Rio T."/>
            <person name="Dalin E."/>
            <person name="Tice H."/>
            <person name="Bruce D."/>
            <person name="Goodwin L."/>
            <person name="Pitluck S."/>
            <person name="Chertkov O."/>
            <person name="Larimer F.W."/>
            <person name="Land M.L."/>
            <person name="Hauser L."/>
            <person name="Brettin T.S."/>
            <person name="Detter J.C."/>
            <person name="Han S."/>
            <person name="de Vos W.M."/>
            <person name="Janssen P.H."/>
            <person name="Smidt H."/>
        </authorList>
    </citation>
    <scope>NUCLEOTIDE SEQUENCE [LARGE SCALE GENOMIC DNA]</scope>
    <source>
        <strain evidence="7 8">Ellin514</strain>
    </source>
</reference>
<dbReference type="STRING" id="320771.Cflav_PD3742"/>
<dbReference type="RefSeq" id="WP_007414920.1">
    <property type="nucleotide sequence ID" value="NZ_ABOX02000012.1"/>
</dbReference>
<evidence type="ECO:0000256" key="1">
    <source>
        <dbReference type="ARBA" id="ARBA00004533"/>
    </source>
</evidence>
<accession>B9XGH4</accession>
<evidence type="ECO:0000256" key="5">
    <source>
        <dbReference type="ARBA" id="ARBA00023136"/>
    </source>
</evidence>
<keyword evidence="6 7" id="KW-0012">Acyltransferase</keyword>
<dbReference type="CDD" id="cd07984">
    <property type="entry name" value="LPLAT_LABLAT-like"/>
    <property type="match status" value="1"/>
</dbReference>
<protein>
    <submittedName>
        <fullName evidence="7">Lipid A biosynthesis acyltransferase</fullName>
    </submittedName>
</protein>